<protein>
    <submittedName>
        <fullName evidence="4">NAD(P)H-dependent oxidoreductase</fullName>
    </submittedName>
</protein>
<dbReference type="InterPro" id="IPR029039">
    <property type="entry name" value="Flavoprotein-like_sf"/>
</dbReference>
<sequence length="236" mass="25192">MKKILSILLAALVAAGMTACGTEGEPSPEAEQQPSSQQTAAEDPQPSESGPQSRYLVVYFSYAENAELPEDADVEASASIQRWNGTLTGNTGVVAQMIAEAAGAEVFPLHTVELYPDTYEATIDQGEQERANGARPELQAVQENLEDYDVIFLGYPNWWGDLPMAVYSFLDEVDLSGKTIVPFVTSGGSGLSGTPDTIAALEPEAEVREGLAVRNTNAADAQESVEVWLTDLGYLG</sequence>
<accession>A0ABS2GLW0</accession>
<proteinExistence type="predicted"/>
<evidence type="ECO:0000259" key="3">
    <source>
        <dbReference type="Pfam" id="PF12682"/>
    </source>
</evidence>
<dbReference type="PROSITE" id="PS51257">
    <property type="entry name" value="PROKAR_LIPOPROTEIN"/>
    <property type="match status" value="1"/>
</dbReference>
<dbReference type="Proteomes" id="UP000724149">
    <property type="component" value="Unassembled WGS sequence"/>
</dbReference>
<dbReference type="RefSeq" id="WP_204720905.1">
    <property type="nucleotide sequence ID" value="NZ_JACSNR010000006.1"/>
</dbReference>
<name>A0ABS2GLW0_9FIRM</name>
<dbReference type="InterPro" id="IPR008254">
    <property type="entry name" value="Flavodoxin/NO_synth"/>
</dbReference>
<feature type="chain" id="PRO_5047132241" evidence="2">
    <location>
        <begin position="20"/>
        <end position="236"/>
    </location>
</feature>
<keyword evidence="5" id="KW-1185">Reference proteome</keyword>
<reference evidence="4 5" key="1">
    <citation type="journal article" date="2021" name="Sci. Rep.">
        <title>The distribution of antibiotic resistance genes in chicken gut microbiota commensals.</title>
        <authorList>
            <person name="Juricova H."/>
            <person name="Matiasovicova J."/>
            <person name="Kubasova T."/>
            <person name="Cejkova D."/>
            <person name="Rychlik I."/>
        </authorList>
    </citation>
    <scope>NUCLEOTIDE SEQUENCE [LARGE SCALE GENOMIC DNA]</scope>
    <source>
        <strain evidence="4 5">An564</strain>
    </source>
</reference>
<evidence type="ECO:0000313" key="4">
    <source>
        <dbReference type="EMBL" id="MBM6923470.1"/>
    </source>
</evidence>
<evidence type="ECO:0000256" key="1">
    <source>
        <dbReference type="SAM" id="MobiDB-lite"/>
    </source>
</evidence>
<dbReference type="EMBL" id="JACSNR010000006">
    <property type="protein sequence ID" value="MBM6923470.1"/>
    <property type="molecule type" value="Genomic_DNA"/>
</dbReference>
<evidence type="ECO:0000256" key="2">
    <source>
        <dbReference type="SAM" id="SignalP"/>
    </source>
</evidence>
<comment type="caution">
    <text evidence="4">The sequence shown here is derived from an EMBL/GenBank/DDBJ whole genome shotgun (WGS) entry which is preliminary data.</text>
</comment>
<gene>
    <name evidence="4" type="ORF">H9X81_07185</name>
</gene>
<keyword evidence="2" id="KW-0732">Signal</keyword>
<evidence type="ECO:0000313" key="5">
    <source>
        <dbReference type="Proteomes" id="UP000724149"/>
    </source>
</evidence>
<feature type="domain" description="Flavodoxin-like" evidence="3">
    <location>
        <begin position="88"/>
        <end position="229"/>
    </location>
</feature>
<feature type="region of interest" description="Disordered" evidence="1">
    <location>
        <begin position="20"/>
        <end position="51"/>
    </location>
</feature>
<dbReference type="Pfam" id="PF12682">
    <property type="entry name" value="Flavodoxin_4"/>
    <property type="match status" value="1"/>
</dbReference>
<dbReference type="PANTHER" id="PTHR39201">
    <property type="entry name" value="EXPORTED PROTEIN-RELATED"/>
    <property type="match status" value="1"/>
</dbReference>
<dbReference type="Gene3D" id="3.40.50.360">
    <property type="match status" value="1"/>
</dbReference>
<dbReference type="SUPFAM" id="SSF52218">
    <property type="entry name" value="Flavoproteins"/>
    <property type="match status" value="1"/>
</dbReference>
<dbReference type="PANTHER" id="PTHR39201:SF1">
    <property type="entry name" value="FLAVODOXIN-LIKE DOMAIN-CONTAINING PROTEIN"/>
    <property type="match status" value="1"/>
</dbReference>
<feature type="compositionally biased region" description="Low complexity" evidence="1">
    <location>
        <begin position="25"/>
        <end position="42"/>
    </location>
</feature>
<organism evidence="4 5">
    <name type="scientific">Hydrogenoanaerobacterium saccharovorans</name>
    <dbReference type="NCBI Taxonomy" id="474960"/>
    <lineage>
        <taxon>Bacteria</taxon>
        <taxon>Bacillati</taxon>
        <taxon>Bacillota</taxon>
        <taxon>Clostridia</taxon>
        <taxon>Eubacteriales</taxon>
        <taxon>Oscillospiraceae</taxon>
        <taxon>Hydrogenoanaerobacterium</taxon>
    </lineage>
</organism>
<feature type="signal peptide" evidence="2">
    <location>
        <begin position="1"/>
        <end position="19"/>
    </location>
</feature>